<dbReference type="Pfam" id="PF10075">
    <property type="entry name" value="CSN8_PSD8_EIF3K"/>
    <property type="match status" value="1"/>
</dbReference>
<comment type="subcellular location">
    <subcellularLocation>
        <location evidence="2">Cytoplasm</location>
    </subcellularLocation>
    <subcellularLocation>
        <location evidence="1">Nucleus</location>
    </subcellularLocation>
</comment>
<evidence type="ECO:0000256" key="5">
    <source>
        <dbReference type="ARBA" id="ARBA00023242"/>
    </source>
</evidence>
<organism evidence="7 8">
    <name type="scientific">Macrostomum lignano</name>
    <dbReference type="NCBI Taxonomy" id="282301"/>
    <lineage>
        <taxon>Eukaryota</taxon>
        <taxon>Metazoa</taxon>
        <taxon>Spiralia</taxon>
        <taxon>Lophotrochozoa</taxon>
        <taxon>Platyhelminthes</taxon>
        <taxon>Rhabditophora</taxon>
        <taxon>Macrostomorpha</taxon>
        <taxon>Macrostomida</taxon>
        <taxon>Macrostomidae</taxon>
        <taxon>Macrostomum</taxon>
    </lineage>
</organism>
<dbReference type="EMBL" id="NIVC01000391">
    <property type="protein sequence ID" value="PAA84005.1"/>
    <property type="molecule type" value="Genomic_DNA"/>
</dbReference>
<keyword evidence="5" id="KW-0539">Nucleus</keyword>
<evidence type="ECO:0000256" key="2">
    <source>
        <dbReference type="ARBA" id="ARBA00004496"/>
    </source>
</evidence>
<dbReference type="AlphaFoldDB" id="A0A267GD92"/>
<dbReference type="Proteomes" id="UP000215902">
    <property type="component" value="Unassembled WGS sequence"/>
</dbReference>
<dbReference type="GO" id="GO:0005737">
    <property type="term" value="C:cytoplasm"/>
    <property type="evidence" value="ECO:0007669"/>
    <property type="project" value="UniProtKB-SubCell"/>
</dbReference>
<dbReference type="InterPro" id="IPR033464">
    <property type="entry name" value="CSN8_PSD8_EIF3K"/>
</dbReference>
<evidence type="ECO:0000256" key="4">
    <source>
        <dbReference type="ARBA" id="ARBA00022790"/>
    </source>
</evidence>
<evidence type="ECO:0000256" key="1">
    <source>
        <dbReference type="ARBA" id="ARBA00004123"/>
    </source>
</evidence>
<feature type="domain" description="CSN8/PSMD8/EIF3K" evidence="6">
    <location>
        <begin position="24"/>
        <end position="140"/>
    </location>
</feature>
<evidence type="ECO:0000259" key="6">
    <source>
        <dbReference type="Pfam" id="PF10075"/>
    </source>
</evidence>
<keyword evidence="3" id="KW-0963">Cytoplasm</keyword>
<name>A0A267GD92_9PLAT</name>
<keyword evidence="8" id="KW-1185">Reference proteome</keyword>
<comment type="caution">
    <text evidence="7">The sequence shown here is derived from an EMBL/GenBank/DDBJ whole genome shotgun (WGS) entry which is preliminary data.</text>
</comment>
<evidence type="ECO:0000313" key="7">
    <source>
        <dbReference type="EMBL" id="PAA84005.1"/>
    </source>
</evidence>
<dbReference type="STRING" id="282301.A0A267GD92"/>
<dbReference type="InterPro" id="IPR033205">
    <property type="entry name" value="COP9_CSN8"/>
</dbReference>
<evidence type="ECO:0000256" key="3">
    <source>
        <dbReference type="ARBA" id="ARBA00022490"/>
    </source>
</evidence>
<dbReference type="GO" id="GO:0000338">
    <property type="term" value="P:protein deneddylation"/>
    <property type="evidence" value="ECO:0007669"/>
    <property type="project" value="InterPro"/>
</dbReference>
<accession>A0A267GD92</accession>
<feature type="non-terminal residue" evidence="7">
    <location>
        <position position="1"/>
    </location>
</feature>
<dbReference type="GO" id="GO:0008180">
    <property type="term" value="C:COP9 signalosome"/>
    <property type="evidence" value="ECO:0007669"/>
    <property type="project" value="UniProtKB-KW"/>
</dbReference>
<dbReference type="PANTHER" id="PTHR13339:SF0">
    <property type="entry name" value="COP9 SIGNALOSOME COMPLEX SUBUNIT 8"/>
    <property type="match status" value="1"/>
</dbReference>
<gene>
    <name evidence="7" type="ORF">BOX15_Mlig015138g1</name>
</gene>
<reference evidence="7 8" key="1">
    <citation type="submission" date="2017-06" db="EMBL/GenBank/DDBJ databases">
        <title>A platform for efficient transgenesis in Macrostomum lignano, a flatworm model organism for stem cell research.</title>
        <authorList>
            <person name="Berezikov E."/>
        </authorList>
    </citation>
    <scope>NUCLEOTIDE SEQUENCE [LARGE SCALE GENOMIC DNA]</scope>
    <source>
        <strain evidence="7">DV1</strain>
        <tissue evidence="7">Whole organism</tissue>
    </source>
</reference>
<dbReference type="OrthoDB" id="5351233at2759"/>
<proteinExistence type="predicted"/>
<keyword evidence="4" id="KW-0736">Signalosome</keyword>
<evidence type="ECO:0000313" key="8">
    <source>
        <dbReference type="Proteomes" id="UP000215902"/>
    </source>
</evidence>
<dbReference type="PANTHER" id="PTHR13339">
    <property type="entry name" value="COP9 SIGNALOSOME COMPLEX SUBUNIT 8"/>
    <property type="match status" value="1"/>
</dbReference>
<protein>
    <recommendedName>
        <fullName evidence="6">CSN8/PSMD8/EIF3K domain-containing protein</fullName>
    </recommendedName>
</protein>
<dbReference type="GO" id="GO:0010387">
    <property type="term" value="P:COP9 signalosome assembly"/>
    <property type="evidence" value="ECO:0007669"/>
    <property type="project" value="InterPro"/>
</dbReference>
<sequence>ESEASQIAALERQELASPPLDNQQAGRLLLLYLLSGDLCNARLLWRRTPQALRSGASQPLANIWRCGAALFSRDYSTFYTAAADAAASTAAPMPPDLADLLARLVTKTRRDRAAALAAAYSCIGRARLAKEVGVSPSGVAEALPDWRVGPDQGDSGFLAPPEPAATAADAPLMDTFEAIQKLSATIGFVENH</sequence>